<evidence type="ECO:0000256" key="2">
    <source>
        <dbReference type="ARBA" id="ARBA00023203"/>
    </source>
</evidence>
<evidence type="ECO:0000313" key="4">
    <source>
        <dbReference type="EMBL" id="VDO59330.1"/>
    </source>
</evidence>
<dbReference type="GO" id="GO:0051015">
    <property type="term" value="F:actin filament binding"/>
    <property type="evidence" value="ECO:0007669"/>
    <property type="project" value="InterPro"/>
</dbReference>
<protein>
    <submittedName>
        <fullName evidence="6">Vacuolar protein sorting-associated protein 18 homolog</fullName>
    </submittedName>
</protein>
<evidence type="ECO:0000256" key="1">
    <source>
        <dbReference type="ARBA" id="ARBA00022737"/>
    </source>
</evidence>
<dbReference type="InterPro" id="IPR007810">
    <property type="entry name" value="Pep3/Vps18_beta-prop"/>
</dbReference>
<dbReference type="PROSITE" id="PS00019">
    <property type="entry name" value="ACTININ_1"/>
    <property type="match status" value="1"/>
</dbReference>
<name>A0A183JBM6_9TREM</name>
<dbReference type="InterPro" id="IPR039959">
    <property type="entry name" value="Fimbrin/Plastin"/>
</dbReference>
<keyword evidence="2" id="KW-0009">Actin-binding</keyword>
<dbReference type="GO" id="GO:0051639">
    <property type="term" value="P:actin filament network formation"/>
    <property type="evidence" value="ECO:0007669"/>
    <property type="project" value="TreeGrafter"/>
</dbReference>
<dbReference type="Gene3D" id="1.10.418.10">
    <property type="entry name" value="Calponin-like domain"/>
    <property type="match status" value="3"/>
</dbReference>
<feature type="domain" description="Calponin-homology (CH)" evidence="3">
    <location>
        <begin position="586"/>
        <end position="694"/>
    </location>
</feature>
<dbReference type="PROSITE" id="PS50021">
    <property type="entry name" value="CH"/>
    <property type="match status" value="3"/>
</dbReference>
<dbReference type="GO" id="GO:0005737">
    <property type="term" value="C:cytoplasm"/>
    <property type="evidence" value="ECO:0007669"/>
    <property type="project" value="TreeGrafter"/>
</dbReference>
<proteinExistence type="predicted"/>
<dbReference type="CDD" id="cd21298">
    <property type="entry name" value="CH_PLS_rpt3"/>
    <property type="match status" value="1"/>
</dbReference>
<organism evidence="6">
    <name type="scientific">Schistosoma curassoni</name>
    <dbReference type="NCBI Taxonomy" id="6186"/>
    <lineage>
        <taxon>Eukaryota</taxon>
        <taxon>Metazoa</taxon>
        <taxon>Spiralia</taxon>
        <taxon>Lophotrochozoa</taxon>
        <taxon>Platyhelminthes</taxon>
        <taxon>Trematoda</taxon>
        <taxon>Digenea</taxon>
        <taxon>Strigeidida</taxon>
        <taxon>Schistosomatoidea</taxon>
        <taxon>Schistosomatidae</taxon>
        <taxon>Schistosoma</taxon>
    </lineage>
</organism>
<dbReference type="GO" id="GO:0051017">
    <property type="term" value="P:actin filament bundle assembly"/>
    <property type="evidence" value="ECO:0007669"/>
    <property type="project" value="InterPro"/>
</dbReference>
<dbReference type="WBParaSite" id="SCUD_0000008001-mRNA-1">
    <property type="protein sequence ID" value="SCUD_0000008001-mRNA-1"/>
    <property type="gene ID" value="SCUD_0000008001"/>
</dbReference>
<dbReference type="CDD" id="cd21218">
    <property type="entry name" value="CH_PLS_FIM_rpt2"/>
    <property type="match status" value="1"/>
</dbReference>
<dbReference type="STRING" id="6186.A0A183JBM6"/>
<accession>A0A183JBM6</accession>
<evidence type="ECO:0000313" key="6">
    <source>
        <dbReference type="WBParaSite" id="SCUD_0000008001-mRNA-1"/>
    </source>
</evidence>
<dbReference type="PANTHER" id="PTHR19961">
    <property type="entry name" value="FIMBRIN/PLASTIN"/>
    <property type="match status" value="1"/>
</dbReference>
<dbReference type="SMART" id="SM00033">
    <property type="entry name" value="CH"/>
    <property type="match status" value="3"/>
</dbReference>
<dbReference type="Pfam" id="PF00307">
    <property type="entry name" value="CH"/>
    <property type="match status" value="3"/>
</dbReference>
<evidence type="ECO:0000259" key="3">
    <source>
        <dbReference type="PROSITE" id="PS50021"/>
    </source>
</evidence>
<dbReference type="Proteomes" id="UP000279833">
    <property type="component" value="Unassembled WGS sequence"/>
</dbReference>
<feature type="domain" description="Calponin-homology (CH)" evidence="3">
    <location>
        <begin position="455"/>
        <end position="571"/>
    </location>
</feature>
<keyword evidence="5" id="KW-1185">Reference proteome</keyword>
<gene>
    <name evidence="4" type="ORF">SCUD_LOCUS81</name>
</gene>
<feature type="domain" description="Calponin-homology (CH)" evidence="3">
    <location>
        <begin position="294"/>
        <end position="427"/>
    </location>
</feature>
<keyword evidence="1" id="KW-0677">Repeat</keyword>
<dbReference type="GO" id="GO:0032432">
    <property type="term" value="C:actin filament bundle"/>
    <property type="evidence" value="ECO:0007669"/>
    <property type="project" value="TreeGrafter"/>
</dbReference>
<dbReference type="AlphaFoldDB" id="A0A183JBM6"/>
<sequence length="713" mass="81480">MPPFTKLSTNDQPIDVKSFPNEVVSLLPTATDNTDDPNRPKDIFSGRGVNLTRNTKLIPYPIIHMLERPGVPLGICLTEFHLIIIYVDRIKAVNTLDGRAVYSMPLNNIIGCERALGISRDSLSSHIWIFSNNHLARLNMKNELCRIWQIYLDRLQFDEARQFCQFFNSSSIHSTFQYFNRLTMSINQLTQEQWDDLFHKYKSLRESNNIAWDDIKSALELVGVSLAGHEIRDLLGQQRNWLNPDEFHELYKKAKDMKDTTKAISKALLLKHAEDVKSFTVGKNDTDTRHSVSKAEERGFTLWINKRLGHDVELQDGILPVDPSVDGQLYQRCKNGILLCKLVNVASPNTIDERSINRGPSLKNVFNVSICIVAIVVIIIVHENLTLAVNSAASIGCCVVNTGPEDIMQGKRHIVLGLIWQLIRRGLIDTITLNRHKELIALLHDGETAEDLSTLKPEELLMRWVNYHLHRAGCDRRITNFNSDLADSVVYAHLMEQIVPIDKRCKLMSASEILSSTSRQERAMNVLNNNETLGTPFTLSPEDIYLAGEKNNDNRDRLNLAFLATLFNMYPGLDARRDDFIVEGETLEERTYRNWINSLGVKPYVTHLYTDLSNGLVLLQLFEKIKPGSVDWSLVDQDFDPKRRLFQETGNCNLVIDSAQSMNIRFVNVSGKDIQKRDRKLVLGVCFTLMQAYIFKLLHEVSFMIHLYVKFII</sequence>
<dbReference type="Pfam" id="PF05131">
    <property type="entry name" value="Pep3_Vps18"/>
    <property type="match status" value="1"/>
</dbReference>
<dbReference type="GO" id="GO:0005884">
    <property type="term" value="C:actin filament"/>
    <property type="evidence" value="ECO:0007669"/>
    <property type="project" value="TreeGrafter"/>
</dbReference>
<reference evidence="6" key="1">
    <citation type="submission" date="2016-06" db="UniProtKB">
        <authorList>
            <consortium name="WormBaseParasite"/>
        </authorList>
    </citation>
    <scope>IDENTIFICATION</scope>
</reference>
<dbReference type="SUPFAM" id="SSF47576">
    <property type="entry name" value="Calponin-homology domain, CH-domain"/>
    <property type="match status" value="1"/>
</dbReference>
<dbReference type="EMBL" id="UZAK01000042">
    <property type="protein sequence ID" value="VDO59330.1"/>
    <property type="molecule type" value="Genomic_DNA"/>
</dbReference>
<reference evidence="4 5" key="2">
    <citation type="submission" date="2018-11" db="EMBL/GenBank/DDBJ databases">
        <authorList>
            <consortium name="Pathogen Informatics"/>
        </authorList>
    </citation>
    <scope>NUCLEOTIDE SEQUENCE [LARGE SCALE GENOMIC DNA]</scope>
    <source>
        <strain evidence="4">Dakar</strain>
        <strain evidence="5">Dakar, Senegal</strain>
    </source>
</reference>
<dbReference type="InterPro" id="IPR001715">
    <property type="entry name" value="CH_dom"/>
</dbReference>
<dbReference type="InterPro" id="IPR036872">
    <property type="entry name" value="CH_dom_sf"/>
</dbReference>
<dbReference type="InterPro" id="IPR001589">
    <property type="entry name" value="Actinin_actin-bd_CS"/>
</dbReference>
<evidence type="ECO:0000313" key="5">
    <source>
        <dbReference type="Proteomes" id="UP000279833"/>
    </source>
</evidence>
<dbReference type="PANTHER" id="PTHR19961:SF18">
    <property type="entry name" value="FI19014P1"/>
    <property type="match status" value="1"/>
</dbReference>